<sequence length="70" mass="7966">MYTIVKQDTDAYVYVLDLTDSNTVQNSDDNDEYNAMESDGEHYDGASGDDDSESEKEYEYNTDDDQGDED</sequence>
<reference evidence="5" key="2">
    <citation type="submission" date="2018-05" db="EMBL/GenBank/DDBJ databases">
        <title>Effector identification in a new, highly contiguous assembly of the strawberry crown rot pathogen Phytophthora cactorum.</title>
        <authorList>
            <person name="Armitage A.D."/>
            <person name="Nellist C.F."/>
            <person name="Bates H."/>
            <person name="Vickerstaff R.J."/>
            <person name="Harrison R.J."/>
        </authorList>
    </citation>
    <scope>NUCLEOTIDE SEQUENCE</scope>
    <source>
        <strain evidence="2">15-7</strain>
        <strain evidence="3">4032</strain>
        <strain evidence="4">P415</strain>
        <strain evidence="5">P421</strain>
    </source>
</reference>
<evidence type="ECO:0000313" key="2">
    <source>
        <dbReference type="EMBL" id="KAG2851866.1"/>
    </source>
</evidence>
<evidence type="ECO:0000256" key="1">
    <source>
        <dbReference type="SAM" id="MobiDB-lite"/>
    </source>
</evidence>
<comment type="caution">
    <text evidence="6">The sequence shown here is derived from an EMBL/GenBank/DDBJ whole genome shotgun (WGS) entry which is preliminary data.</text>
</comment>
<protein>
    <submittedName>
        <fullName evidence="6">Uncharacterized protein</fullName>
    </submittedName>
</protein>
<proteinExistence type="predicted"/>
<dbReference type="Proteomes" id="UP000251314">
    <property type="component" value="Unassembled WGS sequence"/>
</dbReference>
<dbReference type="AlphaFoldDB" id="A0A329RT41"/>
<reference evidence="6 7" key="1">
    <citation type="submission" date="2018-01" db="EMBL/GenBank/DDBJ databases">
        <title>Draft genome of the strawberry crown rot pathogen Phytophthora cactorum.</title>
        <authorList>
            <person name="Armitage A.D."/>
            <person name="Lysoe E."/>
            <person name="Nellist C.F."/>
            <person name="Harrison R.J."/>
            <person name="Brurberg M.B."/>
        </authorList>
    </citation>
    <scope>NUCLEOTIDE SEQUENCE [LARGE SCALE GENOMIC DNA]</scope>
    <source>
        <strain evidence="6 7">10300</strain>
    </source>
</reference>
<dbReference type="EMBL" id="RCMI01000600">
    <property type="protein sequence ID" value="KAG2904192.1"/>
    <property type="molecule type" value="Genomic_DNA"/>
</dbReference>
<evidence type="ECO:0000313" key="4">
    <source>
        <dbReference type="EMBL" id="KAG2970456.1"/>
    </source>
</evidence>
<dbReference type="Proteomes" id="UP000735874">
    <property type="component" value="Unassembled WGS sequence"/>
</dbReference>
<evidence type="ECO:0000313" key="6">
    <source>
        <dbReference type="EMBL" id="RAW26562.1"/>
    </source>
</evidence>
<evidence type="ECO:0000313" key="3">
    <source>
        <dbReference type="EMBL" id="KAG2904192.1"/>
    </source>
</evidence>
<dbReference type="Proteomes" id="UP000774804">
    <property type="component" value="Unassembled WGS sequence"/>
</dbReference>
<organism evidence="6 7">
    <name type="scientific">Phytophthora cactorum</name>
    <dbReference type="NCBI Taxonomy" id="29920"/>
    <lineage>
        <taxon>Eukaryota</taxon>
        <taxon>Sar</taxon>
        <taxon>Stramenopiles</taxon>
        <taxon>Oomycota</taxon>
        <taxon>Peronosporomycetes</taxon>
        <taxon>Peronosporales</taxon>
        <taxon>Peronosporaceae</taxon>
        <taxon>Phytophthora</taxon>
    </lineage>
</organism>
<evidence type="ECO:0000313" key="5">
    <source>
        <dbReference type="EMBL" id="KAG3215205.1"/>
    </source>
</evidence>
<dbReference type="Proteomes" id="UP000760860">
    <property type="component" value="Unassembled WGS sequence"/>
</dbReference>
<dbReference type="EMBL" id="RCMV01000575">
    <property type="protein sequence ID" value="KAG3215205.1"/>
    <property type="molecule type" value="Genomic_DNA"/>
</dbReference>
<feature type="region of interest" description="Disordered" evidence="1">
    <location>
        <begin position="22"/>
        <end position="70"/>
    </location>
</feature>
<gene>
    <name evidence="6" type="ORF">PC110_g17035</name>
    <name evidence="2" type="ORF">PC113_g15531</name>
    <name evidence="3" type="ORF">PC115_g15065</name>
    <name evidence="4" type="ORF">PC118_g16853</name>
    <name evidence="5" type="ORF">PC129_g13903</name>
</gene>
<keyword evidence="7" id="KW-1185">Reference proteome</keyword>
<dbReference type="VEuPathDB" id="FungiDB:PC110_g17035"/>
<dbReference type="EMBL" id="RCMG01000579">
    <property type="protein sequence ID" value="KAG2851866.1"/>
    <property type="molecule type" value="Genomic_DNA"/>
</dbReference>
<dbReference type="EMBL" id="RCML01000723">
    <property type="protein sequence ID" value="KAG2970456.1"/>
    <property type="molecule type" value="Genomic_DNA"/>
</dbReference>
<feature type="compositionally biased region" description="Acidic residues" evidence="1">
    <location>
        <begin position="47"/>
        <end position="70"/>
    </location>
</feature>
<dbReference type="EMBL" id="MJFZ01000637">
    <property type="protein sequence ID" value="RAW26562.1"/>
    <property type="molecule type" value="Genomic_DNA"/>
</dbReference>
<dbReference type="Proteomes" id="UP000697107">
    <property type="component" value="Unassembled WGS sequence"/>
</dbReference>
<accession>A0A329RT41</accession>
<evidence type="ECO:0000313" key="7">
    <source>
        <dbReference type="Proteomes" id="UP000251314"/>
    </source>
</evidence>
<name>A0A329RT41_9STRA</name>